<dbReference type="AlphaFoldDB" id="A0A382KGE9"/>
<dbReference type="InterPro" id="IPR012312">
    <property type="entry name" value="Hemerythrin-like"/>
</dbReference>
<organism evidence="2">
    <name type="scientific">marine metagenome</name>
    <dbReference type="NCBI Taxonomy" id="408172"/>
    <lineage>
        <taxon>unclassified sequences</taxon>
        <taxon>metagenomes</taxon>
        <taxon>ecological metagenomes</taxon>
    </lineage>
</organism>
<sequence length="108" mass="11616">MKVTQALLGEHAVFTTLFTHLETRIPQADSGAEVVALGAMLQSALASHAQLEDKLLFGALEDVMDTRMGPVAVMRLEHEQIEGGLEALMTQDDVTAATRTLLQVIDTA</sequence>
<evidence type="ECO:0000313" key="2">
    <source>
        <dbReference type="EMBL" id="SVC23478.1"/>
    </source>
</evidence>
<dbReference type="Pfam" id="PF01814">
    <property type="entry name" value="Hemerythrin"/>
    <property type="match status" value="1"/>
</dbReference>
<dbReference type="EMBL" id="UINC01080494">
    <property type="protein sequence ID" value="SVC23478.1"/>
    <property type="molecule type" value="Genomic_DNA"/>
</dbReference>
<dbReference type="Gene3D" id="1.20.120.520">
    <property type="entry name" value="nmb1532 protein domain like"/>
    <property type="match status" value="1"/>
</dbReference>
<name>A0A382KGE9_9ZZZZ</name>
<proteinExistence type="predicted"/>
<accession>A0A382KGE9</accession>
<feature type="domain" description="Hemerythrin-like" evidence="1">
    <location>
        <begin position="5"/>
        <end position="95"/>
    </location>
</feature>
<evidence type="ECO:0000259" key="1">
    <source>
        <dbReference type="Pfam" id="PF01814"/>
    </source>
</evidence>
<feature type="non-terminal residue" evidence="2">
    <location>
        <position position="108"/>
    </location>
</feature>
<reference evidence="2" key="1">
    <citation type="submission" date="2018-05" db="EMBL/GenBank/DDBJ databases">
        <authorList>
            <person name="Lanie J.A."/>
            <person name="Ng W.-L."/>
            <person name="Kazmierczak K.M."/>
            <person name="Andrzejewski T.M."/>
            <person name="Davidsen T.M."/>
            <person name="Wayne K.J."/>
            <person name="Tettelin H."/>
            <person name="Glass J.I."/>
            <person name="Rusch D."/>
            <person name="Podicherti R."/>
            <person name="Tsui H.-C.T."/>
            <person name="Winkler M.E."/>
        </authorList>
    </citation>
    <scope>NUCLEOTIDE SEQUENCE</scope>
</reference>
<protein>
    <recommendedName>
        <fullName evidence="1">Hemerythrin-like domain-containing protein</fullName>
    </recommendedName>
</protein>
<gene>
    <name evidence="2" type="ORF">METZ01_LOCUS276332</name>
</gene>